<dbReference type="FunFam" id="3.30.420.100:FF:000001">
    <property type="entry name" value="50S ribosomal protein L18"/>
    <property type="match status" value="1"/>
</dbReference>
<evidence type="ECO:0000256" key="7">
    <source>
        <dbReference type="HAMAP-Rule" id="MF_01337"/>
    </source>
</evidence>
<gene>
    <name evidence="7" type="primary">rplR</name>
    <name evidence="8" type="ORF">A3J78_02260</name>
</gene>
<evidence type="ECO:0000313" key="8">
    <source>
        <dbReference type="EMBL" id="OGD54554.1"/>
    </source>
</evidence>
<evidence type="ECO:0000256" key="6">
    <source>
        <dbReference type="ARBA" id="ARBA00035197"/>
    </source>
</evidence>
<dbReference type="Pfam" id="PF00861">
    <property type="entry name" value="Ribosomal_L18p"/>
    <property type="match status" value="1"/>
</dbReference>
<reference evidence="8 9" key="1">
    <citation type="journal article" date="2016" name="Nat. Commun.">
        <title>Thousands of microbial genomes shed light on interconnected biogeochemical processes in an aquifer system.</title>
        <authorList>
            <person name="Anantharaman K."/>
            <person name="Brown C.T."/>
            <person name="Hug L.A."/>
            <person name="Sharon I."/>
            <person name="Castelle C.J."/>
            <person name="Probst A.J."/>
            <person name="Thomas B.C."/>
            <person name="Singh A."/>
            <person name="Wilkins M.J."/>
            <person name="Karaoz U."/>
            <person name="Brodie E.L."/>
            <person name="Williams K.H."/>
            <person name="Hubbard S.S."/>
            <person name="Banfield J.F."/>
        </authorList>
    </citation>
    <scope>NUCLEOTIDE SEQUENCE [LARGE SCALE GENOMIC DNA]</scope>
</reference>
<dbReference type="GO" id="GO:0003735">
    <property type="term" value="F:structural constituent of ribosome"/>
    <property type="evidence" value="ECO:0007669"/>
    <property type="project" value="InterPro"/>
</dbReference>
<evidence type="ECO:0000313" key="9">
    <source>
        <dbReference type="Proteomes" id="UP000178758"/>
    </source>
</evidence>
<dbReference type="InterPro" id="IPR005484">
    <property type="entry name" value="Ribosomal_uL18_bac/plant/anim"/>
</dbReference>
<comment type="caution">
    <text evidence="8">The sequence shown here is derived from an EMBL/GenBank/DDBJ whole genome shotgun (WGS) entry which is preliminary data.</text>
</comment>
<dbReference type="AlphaFoldDB" id="A0A1F5DHM0"/>
<evidence type="ECO:0000256" key="1">
    <source>
        <dbReference type="ARBA" id="ARBA00007116"/>
    </source>
</evidence>
<keyword evidence="4 7" id="KW-0689">Ribosomal protein</keyword>
<dbReference type="InterPro" id="IPR057268">
    <property type="entry name" value="Ribosomal_L18"/>
</dbReference>
<dbReference type="Gene3D" id="3.30.420.100">
    <property type="match status" value="1"/>
</dbReference>
<dbReference type="Proteomes" id="UP000178758">
    <property type="component" value="Unassembled WGS sequence"/>
</dbReference>
<comment type="similarity">
    <text evidence="1 7">Belongs to the universal ribosomal protein uL18 family.</text>
</comment>
<protein>
    <recommendedName>
        <fullName evidence="6 7">Large ribosomal subunit protein uL18</fullName>
    </recommendedName>
</protein>
<proteinExistence type="inferred from homology"/>
<evidence type="ECO:0000256" key="3">
    <source>
        <dbReference type="ARBA" id="ARBA00022884"/>
    </source>
</evidence>
<dbReference type="NCBIfam" id="TIGR00060">
    <property type="entry name" value="L18_bact"/>
    <property type="match status" value="1"/>
</dbReference>
<dbReference type="GO" id="GO:1990904">
    <property type="term" value="C:ribonucleoprotein complex"/>
    <property type="evidence" value="ECO:0007669"/>
    <property type="project" value="UniProtKB-KW"/>
</dbReference>
<dbReference type="EMBL" id="MEZJ01000011">
    <property type="protein sequence ID" value="OGD54554.1"/>
    <property type="molecule type" value="Genomic_DNA"/>
</dbReference>
<name>A0A1F5DHM0_9BACT</name>
<keyword evidence="2 7" id="KW-0699">rRNA-binding</keyword>
<sequence length="123" mass="14289">MIKRYKNIQEERKIKVRAKLKRVTDRLRLSIFRSNKHIFCQIINDKKAESQVAVSDLNLKLKADSKKKPSSKKFLQASEVGRLLALKAKNKKIKKVYFDRGRYKYHGRIKALADAARAGGLEF</sequence>
<dbReference type="InterPro" id="IPR004389">
    <property type="entry name" value="Ribosomal_uL18_bac-type"/>
</dbReference>
<keyword evidence="3 7" id="KW-0694">RNA-binding</keyword>
<organism evidence="8 9">
    <name type="scientific">Candidatus Beckwithbacteria bacterium RBG_13_35_6</name>
    <dbReference type="NCBI Taxonomy" id="1797456"/>
    <lineage>
        <taxon>Bacteria</taxon>
        <taxon>Candidatus Beckwithiibacteriota</taxon>
    </lineage>
</organism>
<keyword evidence="5 7" id="KW-0687">Ribonucleoprotein</keyword>
<comment type="function">
    <text evidence="7">This is one of the proteins that bind and probably mediate the attachment of the 5S RNA into the large ribosomal subunit, where it forms part of the central protuberance.</text>
</comment>
<evidence type="ECO:0000256" key="5">
    <source>
        <dbReference type="ARBA" id="ARBA00023274"/>
    </source>
</evidence>
<dbReference type="PANTHER" id="PTHR12899:SF3">
    <property type="entry name" value="LARGE RIBOSOMAL SUBUNIT PROTEIN UL18M"/>
    <property type="match status" value="1"/>
</dbReference>
<dbReference type="GO" id="GO:0005840">
    <property type="term" value="C:ribosome"/>
    <property type="evidence" value="ECO:0007669"/>
    <property type="project" value="UniProtKB-KW"/>
</dbReference>
<dbReference type="GO" id="GO:0008097">
    <property type="term" value="F:5S rRNA binding"/>
    <property type="evidence" value="ECO:0007669"/>
    <property type="project" value="TreeGrafter"/>
</dbReference>
<evidence type="ECO:0000256" key="4">
    <source>
        <dbReference type="ARBA" id="ARBA00022980"/>
    </source>
</evidence>
<dbReference type="GO" id="GO:0006412">
    <property type="term" value="P:translation"/>
    <property type="evidence" value="ECO:0007669"/>
    <property type="project" value="UniProtKB-UniRule"/>
</dbReference>
<dbReference type="GO" id="GO:0005737">
    <property type="term" value="C:cytoplasm"/>
    <property type="evidence" value="ECO:0007669"/>
    <property type="project" value="UniProtKB-ARBA"/>
</dbReference>
<accession>A0A1F5DHM0</accession>
<dbReference type="PANTHER" id="PTHR12899">
    <property type="entry name" value="39S RIBOSOMAL PROTEIN L18, MITOCHONDRIAL"/>
    <property type="match status" value="1"/>
</dbReference>
<dbReference type="CDD" id="cd00432">
    <property type="entry name" value="Ribosomal_L18_L5e"/>
    <property type="match status" value="1"/>
</dbReference>
<evidence type="ECO:0000256" key="2">
    <source>
        <dbReference type="ARBA" id="ARBA00022730"/>
    </source>
</evidence>
<dbReference type="HAMAP" id="MF_01337_B">
    <property type="entry name" value="Ribosomal_uL18_B"/>
    <property type="match status" value="1"/>
</dbReference>
<comment type="subunit">
    <text evidence="7">Part of the 50S ribosomal subunit; part of the 5S rRNA/L5/L18/L25 subcomplex. Contacts the 5S and 23S rRNAs.</text>
</comment>
<dbReference type="SUPFAM" id="SSF53137">
    <property type="entry name" value="Translational machinery components"/>
    <property type="match status" value="1"/>
</dbReference>